<dbReference type="SUPFAM" id="SSF54631">
    <property type="entry name" value="CBS-domain pair"/>
    <property type="match status" value="1"/>
</dbReference>
<dbReference type="GeneID" id="93373628"/>
<name>A0A0B8N8L6_9NOCA</name>
<protein>
    <recommendedName>
        <fullName evidence="2">CBS domain-containing protein</fullName>
    </recommendedName>
</protein>
<dbReference type="AlphaFoldDB" id="A0A0B8N8L6"/>
<dbReference type="EMBL" id="BBYQ01000012">
    <property type="protein sequence ID" value="GAP27062.1"/>
    <property type="molecule type" value="Genomic_DNA"/>
</dbReference>
<keyword evidence="4" id="KW-1185">Reference proteome</keyword>
<dbReference type="InterPro" id="IPR000644">
    <property type="entry name" value="CBS_dom"/>
</dbReference>
<reference evidence="4" key="1">
    <citation type="submission" date="2015-07" db="EMBL/GenBank/DDBJ databases">
        <title>Nocardia seriolae U-1 whole genome shotgun sequence.</title>
        <authorList>
            <person name="Imajoh M."/>
            <person name="Fukumoto Y."/>
            <person name="Sukeda M."/>
            <person name="Yamane J."/>
            <person name="Yamasaki K."/>
            <person name="Shimizu M."/>
            <person name="Ohnishi K."/>
            <person name="Oshima S."/>
        </authorList>
    </citation>
    <scope>NUCLEOTIDE SEQUENCE [LARGE SCALE GENOMIC DNA]</scope>
    <source>
        <strain evidence="4">U-1</strain>
    </source>
</reference>
<organism evidence="3 4">
    <name type="scientific">Nocardia seriolae</name>
    <dbReference type="NCBI Taxonomy" id="37332"/>
    <lineage>
        <taxon>Bacteria</taxon>
        <taxon>Bacillati</taxon>
        <taxon>Actinomycetota</taxon>
        <taxon>Actinomycetes</taxon>
        <taxon>Mycobacteriales</taxon>
        <taxon>Nocardiaceae</taxon>
        <taxon>Nocardia</taxon>
    </lineage>
</organism>
<dbReference type="PANTHER" id="PTHR43080">
    <property type="entry name" value="CBS DOMAIN-CONTAINING PROTEIN CBSX3, MITOCHONDRIAL"/>
    <property type="match status" value="1"/>
</dbReference>
<gene>
    <name evidence="3" type="ORF">NSK11_contig00012-0097</name>
</gene>
<dbReference type="CDD" id="cd17788">
    <property type="entry name" value="CBS_pair_bac"/>
    <property type="match status" value="1"/>
</dbReference>
<accession>A0A0B8N8L6</accession>
<sequence>MHAAQMAEEYPVIDLDSDAIDAAKLLAEHRLPGILVTDAKGKPHSVLPASQVVLFIVPKYVQDDPSLAGVLSENMCGQVVKRLRGKKVRDVMPERLTKIPAAKADDNFVEVAALMAKYKSPLVAVQDGDTLLGVITSSRLLEVALAN</sequence>
<feature type="domain" description="CBS" evidence="2">
    <location>
        <begin position="89"/>
        <end position="143"/>
    </location>
</feature>
<dbReference type="InterPro" id="IPR046342">
    <property type="entry name" value="CBS_dom_sf"/>
</dbReference>
<reference evidence="3 4" key="2">
    <citation type="journal article" date="2016" name="Genome Announc.">
        <title>Draft Genome Sequence of Erythromycin- and Oxytetracycline-Sensitive Nocardia seriolae Strain U-1 (NBRC 110359).</title>
        <authorList>
            <person name="Imajoh M."/>
            <person name="Sukeda M."/>
            <person name="Shimizu M."/>
            <person name="Yamane J."/>
            <person name="Ohnishi K."/>
            <person name="Oshima S."/>
        </authorList>
    </citation>
    <scope>NUCLEOTIDE SEQUENCE [LARGE SCALE GENOMIC DNA]</scope>
    <source>
        <strain evidence="3 4">U-1</strain>
    </source>
</reference>
<keyword evidence="1" id="KW-0129">CBS domain</keyword>
<dbReference type="InterPro" id="IPR051257">
    <property type="entry name" value="Diverse_CBS-Domain"/>
</dbReference>
<feature type="domain" description="CBS" evidence="2">
    <location>
        <begin position="6"/>
        <end position="51"/>
    </location>
</feature>
<dbReference type="OrthoDB" id="3535009at2"/>
<dbReference type="Pfam" id="PF00571">
    <property type="entry name" value="CBS"/>
    <property type="match status" value="2"/>
</dbReference>
<dbReference type="Gene3D" id="3.10.580.10">
    <property type="entry name" value="CBS-domain"/>
    <property type="match status" value="1"/>
</dbReference>
<evidence type="ECO:0000259" key="2">
    <source>
        <dbReference type="Pfam" id="PF00571"/>
    </source>
</evidence>
<comment type="caution">
    <text evidence="3">The sequence shown here is derived from an EMBL/GenBank/DDBJ whole genome shotgun (WGS) entry which is preliminary data.</text>
</comment>
<evidence type="ECO:0000313" key="3">
    <source>
        <dbReference type="EMBL" id="GAP27062.1"/>
    </source>
</evidence>
<dbReference type="RefSeq" id="WP_033086075.1">
    <property type="nucleotide sequence ID" value="NZ_AP017900.1"/>
</dbReference>
<evidence type="ECO:0000313" key="4">
    <source>
        <dbReference type="Proteomes" id="UP000037179"/>
    </source>
</evidence>
<dbReference type="PANTHER" id="PTHR43080:SF2">
    <property type="entry name" value="CBS DOMAIN-CONTAINING PROTEIN"/>
    <property type="match status" value="1"/>
</dbReference>
<dbReference type="Proteomes" id="UP000037179">
    <property type="component" value="Unassembled WGS sequence"/>
</dbReference>
<proteinExistence type="predicted"/>
<evidence type="ECO:0000256" key="1">
    <source>
        <dbReference type="ARBA" id="ARBA00023122"/>
    </source>
</evidence>